<comment type="similarity">
    <text evidence="6">Belongs to the tRNA(Ile)-lysidine synthase family.</text>
</comment>
<dbReference type="NCBIfam" id="TIGR02432">
    <property type="entry name" value="lysidine_TilS_N"/>
    <property type="match status" value="1"/>
</dbReference>
<keyword evidence="6" id="KW-0963">Cytoplasm</keyword>
<evidence type="ECO:0000256" key="1">
    <source>
        <dbReference type="ARBA" id="ARBA00022598"/>
    </source>
</evidence>
<evidence type="ECO:0000256" key="6">
    <source>
        <dbReference type="HAMAP-Rule" id="MF_01161"/>
    </source>
</evidence>
<dbReference type="CDD" id="cd01992">
    <property type="entry name" value="TilS_N"/>
    <property type="match status" value="1"/>
</dbReference>
<keyword evidence="1 6" id="KW-0436">Ligase</keyword>
<feature type="domain" description="tRNA(Ile)-lysidine/2-thiocytidine synthase N-terminal" evidence="7">
    <location>
        <begin position="35"/>
        <end position="214"/>
    </location>
</feature>
<comment type="function">
    <text evidence="6">Ligates lysine onto the cytidine present at position 34 of the AUA codon-specific tRNA(Ile) that contains the anticodon CAU, in an ATP-dependent manner. Cytidine is converted to lysidine, thus changing the amino acid specificity of the tRNA from methionine to isoleucine.</text>
</comment>
<accession>A0A4R3MHP6</accession>
<organism evidence="8 9">
    <name type="scientific">Tepidamorphus gemmatus</name>
    <dbReference type="NCBI Taxonomy" id="747076"/>
    <lineage>
        <taxon>Bacteria</taxon>
        <taxon>Pseudomonadati</taxon>
        <taxon>Pseudomonadota</taxon>
        <taxon>Alphaproteobacteria</taxon>
        <taxon>Hyphomicrobiales</taxon>
        <taxon>Tepidamorphaceae</taxon>
        <taxon>Tepidamorphus</taxon>
    </lineage>
</organism>
<dbReference type="InterPro" id="IPR012795">
    <property type="entry name" value="tRNA_Ile_lys_synt_N"/>
</dbReference>
<dbReference type="AlphaFoldDB" id="A0A4R3MHP6"/>
<keyword evidence="4 6" id="KW-0067">ATP-binding</keyword>
<reference evidence="8 9" key="1">
    <citation type="submission" date="2019-03" db="EMBL/GenBank/DDBJ databases">
        <title>Genomic Encyclopedia of Type Strains, Phase IV (KMG-IV): sequencing the most valuable type-strain genomes for metagenomic binning, comparative biology and taxonomic classification.</title>
        <authorList>
            <person name="Goeker M."/>
        </authorList>
    </citation>
    <scope>NUCLEOTIDE SEQUENCE [LARGE SCALE GENOMIC DNA]</scope>
    <source>
        <strain evidence="8 9">DSM 19345</strain>
    </source>
</reference>
<dbReference type="InterPro" id="IPR012094">
    <property type="entry name" value="tRNA_Ile_lys_synt"/>
</dbReference>
<evidence type="ECO:0000313" key="9">
    <source>
        <dbReference type="Proteomes" id="UP000295678"/>
    </source>
</evidence>
<dbReference type="PANTHER" id="PTHR43033:SF1">
    <property type="entry name" value="TRNA(ILE)-LYSIDINE SYNTHASE-RELATED"/>
    <property type="match status" value="1"/>
</dbReference>
<dbReference type="RefSeq" id="WP_165926738.1">
    <property type="nucleotide sequence ID" value="NZ_SMAK01000001.1"/>
</dbReference>
<dbReference type="SUPFAM" id="SSF52402">
    <property type="entry name" value="Adenine nucleotide alpha hydrolases-like"/>
    <property type="match status" value="1"/>
</dbReference>
<evidence type="ECO:0000256" key="3">
    <source>
        <dbReference type="ARBA" id="ARBA00022741"/>
    </source>
</evidence>
<evidence type="ECO:0000256" key="2">
    <source>
        <dbReference type="ARBA" id="ARBA00022694"/>
    </source>
</evidence>
<comment type="caution">
    <text evidence="8">The sequence shown here is derived from an EMBL/GenBank/DDBJ whole genome shotgun (WGS) entry which is preliminary data.</text>
</comment>
<dbReference type="EMBL" id="SMAK01000001">
    <property type="protein sequence ID" value="TCT13361.1"/>
    <property type="molecule type" value="Genomic_DNA"/>
</dbReference>
<dbReference type="Proteomes" id="UP000295678">
    <property type="component" value="Unassembled WGS sequence"/>
</dbReference>
<dbReference type="GO" id="GO:0032267">
    <property type="term" value="F:tRNA(Ile)-lysidine synthase activity"/>
    <property type="evidence" value="ECO:0007669"/>
    <property type="project" value="UniProtKB-EC"/>
</dbReference>
<feature type="binding site" evidence="6">
    <location>
        <begin position="40"/>
        <end position="45"/>
    </location>
    <ligand>
        <name>ATP</name>
        <dbReference type="ChEBI" id="CHEBI:30616"/>
    </ligand>
</feature>
<comment type="subcellular location">
    <subcellularLocation>
        <location evidence="6">Cytoplasm</location>
    </subcellularLocation>
</comment>
<dbReference type="GO" id="GO:0005737">
    <property type="term" value="C:cytoplasm"/>
    <property type="evidence" value="ECO:0007669"/>
    <property type="project" value="UniProtKB-SubCell"/>
</dbReference>
<gene>
    <name evidence="6" type="primary">tilS</name>
    <name evidence="8" type="ORF">EDC22_101225</name>
</gene>
<dbReference type="Pfam" id="PF01171">
    <property type="entry name" value="ATP_bind_3"/>
    <property type="match status" value="1"/>
</dbReference>
<dbReference type="PANTHER" id="PTHR43033">
    <property type="entry name" value="TRNA(ILE)-LYSIDINE SYNTHASE-RELATED"/>
    <property type="match status" value="1"/>
</dbReference>
<comment type="catalytic activity">
    <reaction evidence="5 6">
        <text>cytidine(34) in tRNA(Ile2) + L-lysine + ATP = lysidine(34) in tRNA(Ile2) + AMP + diphosphate + H(+)</text>
        <dbReference type="Rhea" id="RHEA:43744"/>
        <dbReference type="Rhea" id="RHEA-COMP:10625"/>
        <dbReference type="Rhea" id="RHEA-COMP:10670"/>
        <dbReference type="ChEBI" id="CHEBI:15378"/>
        <dbReference type="ChEBI" id="CHEBI:30616"/>
        <dbReference type="ChEBI" id="CHEBI:32551"/>
        <dbReference type="ChEBI" id="CHEBI:33019"/>
        <dbReference type="ChEBI" id="CHEBI:82748"/>
        <dbReference type="ChEBI" id="CHEBI:83665"/>
        <dbReference type="ChEBI" id="CHEBI:456215"/>
        <dbReference type="EC" id="6.3.4.19"/>
    </reaction>
</comment>
<comment type="domain">
    <text evidence="6">The N-terminal region contains the highly conserved SGGXDS motif, predicted to be a P-loop motif involved in ATP binding.</text>
</comment>
<dbReference type="GO" id="GO:0006400">
    <property type="term" value="P:tRNA modification"/>
    <property type="evidence" value="ECO:0007669"/>
    <property type="project" value="UniProtKB-UniRule"/>
</dbReference>
<evidence type="ECO:0000259" key="7">
    <source>
        <dbReference type="Pfam" id="PF01171"/>
    </source>
</evidence>
<evidence type="ECO:0000256" key="4">
    <source>
        <dbReference type="ARBA" id="ARBA00022840"/>
    </source>
</evidence>
<proteinExistence type="inferred from homology"/>
<dbReference type="HAMAP" id="MF_01161">
    <property type="entry name" value="tRNA_Ile_lys_synt"/>
    <property type="match status" value="1"/>
</dbReference>
<protein>
    <recommendedName>
        <fullName evidence="6">tRNA(Ile)-lysidine synthase</fullName>
        <ecNumber evidence="6">6.3.4.19</ecNumber>
    </recommendedName>
    <alternativeName>
        <fullName evidence="6">tRNA(Ile)-2-lysyl-cytidine synthase</fullName>
    </alternativeName>
    <alternativeName>
        <fullName evidence="6">tRNA(Ile)-lysidine synthetase</fullName>
    </alternativeName>
</protein>
<dbReference type="EC" id="6.3.4.19" evidence="6"/>
<keyword evidence="9" id="KW-1185">Reference proteome</keyword>
<sequence>MAAEPGSDGFRRDFSPICPAEAEQLLAPLAELPALALAVSGGPDSLALMRLVAGWRAGRAKPRVLVLTVDHGLRAESRAEAERVQLMAQAAGLRHEILTWEGDRPRRDIQSAARAARYRLMAERCHQLGIGDLATAHHLDDQAETLLLRLARGSGVDGLAAMAFRSIREGLTIHRPLLDVPKSRLVATLAAAGVAWSEDPSNTDPAFARARLRALAPALAAEGLTPRRLADTARRMRRAREALESAAAALTRESVSVDRAGFCRIVVDRLGAAPEEIALRVLARLVMAIGGADYPPRLDRLERLHGWLAAGGAQRGATLAGCRFVRAGAHVLVMREEGRTGLPEVALGQAAALVWDRRFRIAASSCPVPVTSVLVKPLGRAGLAVLKAEGLMRPIPALAARTTPALYDGERLVAAPLAATGGPFAPAWLEVSFLGATRFAGGGH</sequence>
<name>A0A4R3MHP6_9HYPH</name>
<keyword evidence="2 6" id="KW-0819">tRNA processing</keyword>
<dbReference type="GO" id="GO:0005524">
    <property type="term" value="F:ATP binding"/>
    <property type="evidence" value="ECO:0007669"/>
    <property type="project" value="UniProtKB-UniRule"/>
</dbReference>
<dbReference type="InterPro" id="IPR014729">
    <property type="entry name" value="Rossmann-like_a/b/a_fold"/>
</dbReference>
<keyword evidence="3 6" id="KW-0547">Nucleotide-binding</keyword>
<evidence type="ECO:0000256" key="5">
    <source>
        <dbReference type="ARBA" id="ARBA00048539"/>
    </source>
</evidence>
<dbReference type="InterPro" id="IPR011063">
    <property type="entry name" value="TilS/TtcA_N"/>
</dbReference>
<evidence type="ECO:0000313" key="8">
    <source>
        <dbReference type="EMBL" id="TCT13361.1"/>
    </source>
</evidence>
<dbReference type="Gene3D" id="3.40.50.620">
    <property type="entry name" value="HUPs"/>
    <property type="match status" value="1"/>
</dbReference>